<gene>
    <name evidence="1" type="ORF">AYBTSS11_LOCUS2713</name>
</gene>
<protein>
    <submittedName>
        <fullName evidence="1">Uncharacterized protein</fullName>
    </submittedName>
</protein>
<evidence type="ECO:0000313" key="2">
    <source>
        <dbReference type="Proteomes" id="UP001189624"/>
    </source>
</evidence>
<reference evidence="1" key="1">
    <citation type="submission" date="2023-10" db="EMBL/GenBank/DDBJ databases">
        <authorList>
            <person name="Domelevo Entfellner J.-B."/>
        </authorList>
    </citation>
    <scope>NUCLEOTIDE SEQUENCE</scope>
</reference>
<sequence>VMVKAKSKEMSSKILRGFLNGSHSTKGGGGGTLVCMKTKAHWRVIFHYTCTLSSPFTSTFSLLRVLLLHILPTSLQPNGANSVSA</sequence>
<dbReference type="AlphaFoldDB" id="A0AA86S3U2"/>
<keyword evidence="2" id="KW-1185">Reference proteome</keyword>
<name>A0AA86S3U2_9FABA</name>
<proteinExistence type="predicted"/>
<evidence type="ECO:0000313" key="1">
    <source>
        <dbReference type="EMBL" id="CAJ1882237.1"/>
    </source>
</evidence>
<accession>A0AA86S3U2</accession>
<feature type="non-terminal residue" evidence="1">
    <location>
        <position position="1"/>
    </location>
</feature>
<dbReference type="EMBL" id="OY731398">
    <property type="protein sequence ID" value="CAJ1882237.1"/>
    <property type="molecule type" value="Genomic_DNA"/>
</dbReference>
<dbReference type="Proteomes" id="UP001189624">
    <property type="component" value="Chromosome 1"/>
</dbReference>
<organism evidence="1 2">
    <name type="scientific">Sphenostylis stenocarpa</name>
    <dbReference type="NCBI Taxonomy" id="92480"/>
    <lineage>
        <taxon>Eukaryota</taxon>
        <taxon>Viridiplantae</taxon>
        <taxon>Streptophyta</taxon>
        <taxon>Embryophyta</taxon>
        <taxon>Tracheophyta</taxon>
        <taxon>Spermatophyta</taxon>
        <taxon>Magnoliopsida</taxon>
        <taxon>eudicotyledons</taxon>
        <taxon>Gunneridae</taxon>
        <taxon>Pentapetalae</taxon>
        <taxon>rosids</taxon>
        <taxon>fabids</taxon>
        <taxon>Fabales</taxon>
        <taxon>Fabaceae</taxon>
        <taxon>Papilionoideae</taxon>
        <taxon>50 kb inversion clade</taxon>
        <taxon>NPAAA clade</taxon>
        <taxon>indigoferoid/millettioid clade</taxon>
        <taxon>Phaseoleae</taxon>
        <taxon>Sphenostylis</taxon>
    </lineage>
</organism>
<dbReference type="Gramene" id="rna-AYBTSS11_LOCUS2713">
    <property type="protein sequence ID" value="CAJ1882237.1"/>
    <property type="gene ID" value="gene-AYBTSS11_LOCUS2713"/>
</dbReference>